<proteinExistence type="predicted"/>
<sequence length="101" mass="11418">IKHHRHLHHSVHTCSYDLQNTPAVPLSTHSCDSQHTPIVPLSTCSCELQHTPTAPLFTCSCDLKHTPTVPLSTAPVIYNIHQLYHSVYTKEKKYPNSMNLH</sequence>
<dbReference type="EMBL" id="JARKIK010000057">
    <property type="protein sequence ID" value="KAK8732454.1"/>
    <property type="molecule type" value="Genomic_DNA"/>
</dbReference>
<keyword evidence="2" id="KW-1185">Reference proteome</keyword>
<dbReference type="AlphaFoldDB" id="A0AAW0WYC8"/>
<gene>
    <name evidence="1" type="ORF">OTU49_007105</name>
</gene>
<evidence type="ECO:0000313" key="2">
    <source>
        <dbReference type="Proteomes" id="UP001445076"/>
    </source>
</evidence>
<name>A0AAW0WYC8_CHEQU</name>
<feature type="non-terminal residue" evidence="1">
    <location>
        <position position="1"/>
    </location>
</feature>
<protein>
    <submittedName>
        <fullName evidence="1">Uncharacterized protein</fullName>
    </submittedName>
</protein>
<evidence type="ECO:0000313" key="1">
    <source>
        <dbReference type="EMBL" id="KAK8732454.1"/>
    </source>
</evidence>
<reference evidence="1 2" key="1">
    <citation type="journal article" date="2024" name="BMC Genomics">
        <title>Genome assembly of redclaw crayfish (Cherax quadricarinatus) provides insights into its immune adaptation and hypoxia tolerance.</title>
        <authorList>
            <person name="Liu Z."/>
            <person name="Zheng J."/>
            <person name="Li H."/>
            <person name="Fang K."/>
            <person name="Wang S."/>
            <person name="He J."/>
            <person name="Zhou D."/>
            <person name="Weng S."/>
            <person name="Chi M."/>
            <person name="Gu Z."/>
            <person name="He J."/>
            <person name="Li F."/>
            <person name="Wang M."/>
        </authorList>
    </citation>
    <scope>NUCLEOTIDE SEQUENCE [LARGE SCALE GENOMIC DNA]</scope>
    <source>
        <strain evidence="1">ZL_2023a</strain>
    </source>
</reference>
<dbReference type="Proteomes" id="UP001445076">
    <property type="component" value="Unassembled WGS sequence"/>
</dbReference>
<accession>A0AAW0WYC8</accession>
<comment type="caution">
    <text evidence="1">The sequence shown here is derived from an EMBL/GenBank/DDBJ whole genome shotgun (WGS) entry which is preliminary data.</text>
</comment>
<organism evidence="1 2">
    <name type="scientific">Cherax quadricarinatus</name>
    <name type="common">Australian red claw crayfish</name>
    <dbReference type="NCBI Taxonomy" id="27406"/>
    <lineage>
        <taxon>Eukaryota</taxon>
        <taxon>Metazoa</taxon>
        <taxon>Ecdysozoa</taxon>
        <taxon>Arthropoda</taxon>
        <taxon>Crustacea</taxon>
        <taxon>Multicrustacea</taxon>
        <taxon>Malacostraca</taxon>
        <taxon>Eumalacostraca</taxon>
        <taxon>Eucarida</taxon>
        <taxon>Decapoda</taxon>
        <taxon>Pleocyemata</taxon>
        <taxon>Astacidea</taxon>
        <taxon>Parastacoidea</taxon>
        <taxon>Parastacidae</taxon>
        <taxon>Cherax</taxon>
    </lineage>
</organism>